<dbReference type="Proteomes" id="UP000094526">
    <property type="component" value="Unassembled WGS sequence"/>
</dbReference>
<proteinExistence type="predicted"/>
<dbReference type="EMBL" id="LGRB01000010">
    <property type="protein sequence ID" value="OCT50275.1"/>
    <property type="molecule type" value="Genomic_DNA"/>
</dbReference>
<protein>
    <submittedName>
        <fullName evidence="2">Uncharacterized protein</fullName>
    </submittedName>
</protein>
<sequence length="86" mass="9248">MTAQGRKFGEEADPGVHGLPMPLWFWGLSRRFLAAFGNGMTGSQPRKRPSPLLSPEAPPSVSMSRQRLTVAGLGNAHPIAPSIIRV</sequence>
<feature type="region of interest" description="Disordered" evidence="1">
    <location>
        <begin position="38"/>
        <end position="64"/>
    </location>
</feature>
<name>A0A1C1CP49_9EURO</name>
<organism evidence="2 3">
    <name type="scientific">Cladophialophora carrionii</name>
    <dbReference type="NCBI Taxonomy" id="86049"/>
    <lineage>
        <taxon>Eukaryota</taxon>
        <taxon>Fungi</taxon>
        <taxon>Dikarya</taxon>
        <taxon>Ascomycota</taxon>
        <taxon>Pezizomycotina</taxon>
        <taxon>Eurotiomycetes</taxon>
        <taxon>Chaetothyriomycetidae</taxon>
        <taxon>Chaetothyriales</taxon>
        <taxon>Herpotrichiellaceae</taxon>
        <taxon>Cladophialophora</taxon>
    </lineage>
</organism>
<keyword evidence="3" id="KW-1185">Reference proteome</keyword>
<feature type="compositionally biased region" description="Low complexity" evidence="1">
    <location>
        <begin position="50"/>
        <end position="62"/>
    </location>
</feature>
<reference evidence="3" key="1">
    <citation type="submission" date="2015-07" db="EMBL/GenBank/DDBJ databases">
        <authorList>
            <person name="Teixeira M.M."/>
            <person name="Souza R.C."/>
            <person name="Almeida L.G."/>
            <person name="Vicente V.A."/>
            <person name="de Hoog S."/>
            <person name="Bocca A.L."/>
            <person name="de Almeida S.R."/>
            <person name="Vasconcelos A.T."/>
            <person name="Felipe M.S."/>
        </authorList>
    </citation>
    <scope>NUCLEOTIDE SEQUENCE [LARGE SCALE GENOMIC DNA]</scope>
    <source>
        <strain evidence="3">KSF</strain>
    </source>
</reference>
<accession>A0A1C1CP49</accession>
<comment type="caution">
    <text evidence="2">The sequence shown here is derived from an EMBL/GenBank/DDBJ whole genome shotgun (WGS) entry which is preliminary data.</text>
</comment>
<evidence type="ECO:0000256" key="1">
    <source>
        <dbReference type="SAM" id="MobiDB-lite"/>
    </source>
</evidence>
<evidence type="ECO:0000313" key="3">
    <source>
        <dbReference type="Proteomes" id="UP000094526"/>
    </source>
</evidence>
<dbReference type="AlphaFoldDB" id="A0A1C1CP49"/>
<dbReference type="VEuPathDB" id="FungiDB:CLCR_07816"/>
<evidence type="ECO:0000313" key="2">
    <source>
        <dbReference type="EMBL" id="OCT50275.1"/>
    </source>
</evidence>
<gene>
    <name evidence="2" type="ORF">CLCR_07816</name>
</gene>